<evidence type="ECO:0000313" key="2">
    <source>
        <dbReference type="Proteomes" id="UP000255234"/>
    </source>
</evidence>
<gene>
    <name evidence="1" type="ORF">NCTC10571_01461</name>
</gene>
<evidence type="ECO:0000313" key="1">
    <source>
        <dbReference type="EMBL" id="STY71305.1"/>
    </source>
</evidence>
<organism evidence="1 2">
    <name type="scientific">Megamonas hypermegale</name>
    <dbReference type="NCBI Taxonomy" id="158847"/>
    <lineage>
        <taxon>Bacteria</taxon>
        <taxon>Bacillati</taxon>
        <taxon>Bacillota</taxon>
        <taxon>Negativicutes</taxon>
        <taxon>Selenomonadales</taxon>
        <taxon>Selenomonadaceae</taxon>
        <taxon>Megamonas</taxon>
    </lineage>
</organism>
<reference evidence="1 2" key="1">
    <citation type="submission" date="2018-06" db="EMBL/GenBank/DDBJ databases">
        <authorList>
            <consortium name="Pathogen Informatics"/>
            <person name="Doyle S."/>
        </authorList>
    </citation>
    <scope>NUCLEOTIDE SEQUENCE [LARGE SCALE GENOMIC DNA]</scope>
    <source>
        <strain evidence="1 2">NCTC10571</strain>
    </source>
</reference>
<dbReference type="Proteomes" id="UP000255234">
    <property type="component" value="Unassembled WGS sequence"/>
</dbReference>
<dbReference type="EMBL" id="UGPP01000001">
    <property type="protein sequence ID" value="STY71305.1"/>
    <property type="molecule type" value="Genomic_DNA"/>
</dbReference>
<protein>
    <submittedName>
        <fullName evidence="1">Uncharacterized protein</fullName>
    </submittedName>
</protein>
<dbReference type="RefSeq" id="WP_115151663.1">
    <property type="nucleotide sequence ID" value="NZ_UGPP01000001.1"/>
</dbReference>
<name>A0A378NU17_9FIRM</name>
<accession>A0A378NU17</accession>
<dbReference type="AlphaFoldDB" id="A0A378NU17"/>
<proteinExistence type="predicted"/>
<sequence>MIDFAINNKGDLTFDRYSPINIFKLSFRTTKYPIFQIQFLQEDQHIERDIKDNCFVIKFITTNLNDKKHKQNKAIHNLDELRQRVMIALRTEENELTDSNLLGSKLYTYKHKDILSLDVQQGIIDTITNYLNNMLDGIYNIEVKVIPKKIDNPFFCQNLSIYIFLNDELLYDFLF</sequence>